<evidence type="ECO:0000313" key="8">
    <source>
        <dbReference type="Proteomes" id="UP001346149"/>
    </source>
</evidence>
<dbReference type="SUPFAM" id="SSF55455">
    <property type="entry name" value="SRF-like"/>
    <property type="match status" value="1"/>
</dbReference>
<feature type="domain" description="MADS-box" evidence="6">
    <location>
        <begin position="1"/>
        <end position="50"/>
    </location>
</feature>
<dbReference type="EMBL" id="JAXQNO010000001">
    <property type="protein sequence ID" value="KAK4804493.1"/>
    <property type="molecule type" value="Genomic_DNA"/>
</dbReference>
<keyword evidence="8" id="KW-1185">Reference proteome</keyword>
<organism evidence="7 8">
    <name type="scientific">Trapa natans</name>
    <name type="common">Water chestnut</name>
    <dbReference type="NCBI Taxonomy" id="22666"/>
    <lineage>
        <taxon>Eukaryota</taxon>
        <taxon>Viridiplantae</taxon>
        <taxon>Streptophyta</taxon>
        <taxon>Embryophyta</taxon>
        <taxon>Tracheophyta</taxon>
        <taxon>Spermatophyta</taxon>
        <taxon>Magnoliopsida</taxon>
        <taxon>eudicotyledons</taxon>
        <taxon>Gunneridae</taxon>
        <taxon>Pentapetalae</taxon>
        <taxon>rosids</taxon>
        <taxon>malvids</taxon>
        <taxon>Myrtales</taxon>
        <taxon>Lythraceae</taxon>
        <taxon>Trapa</taxon>
    </lineage>
</organism>
<sequence>MARAKVKLAYIRHEGSRKTSYKKRKKGLLKKVQELSILCGVDACAIVQSSFDSEPEVWPSADGVRRVNERFRNVLEMDKAKRTVDQQGFLRHRITKLKVQLKKLRRDNWEKKVATMMYRAIHESGPSCRASSRGWTWTLDDFRGLVWKVNKTLKELETAMRPSQQPAAPLSGPTPTGDNVIYLAAPPQQTFQMGLGPAIWNNPGSSYGSLIVKKP</sequence>
<dbReference type="Gene3D" id="3.40.1810.10">
    <property type="entry name" value="Transcription factor, MADS-box"/>
    <property type="match status" value="1"/>
</dbReference>
<dbReference type="PANTHER" id="PTHR48019">
    <property type="entry name" value="SERUM RESPONSE FACTOR HOMOLOG"/>
    <property type="match status" value="1"/>
</dbReference>
<proteinExistence type="predicted"/>
<dbReference type="PROSITE" id="PS50066">
    <property type="entry name" value="MADS_BOX_2"/>
    <property type="match status" value="1"/>
</dbReference>
<comment type="caution">
    <text evidence="7">The sequence shown here is derived from an EMBL/GenBank/DDBJ whole genome shotgun (WGS) entry which is preliminary data.</text>
</comment>
<keyword evidence="2" id="KW-0805">Transcription regulation</keyword>
<evidence type="ECO:0000313" key="7">
    <source>
        <dbReference type="EMBL" id="KAK4804493.1"/>
    </source>
</evidence>
<dbReference type="GO" id="GO:0005634">
    <property type="term" value="C:nucleus"/>
    <property type="evidence" value="ECO:0007669"/>
    <property type="project" value="UniProtKB-SubCell"/>
</dbReference>
<dbReference type="AlphaFoldDB" id="A0AAN7M7H6"/>
<protein>
    <recommendedName>
        <fullName evidence="6">MADS-box domain-containing protein</fullName>
    </recommendedName>
</protein>
<evidence type="ECO:0000256" key="1">
    <source>
        <dbReference type="ARBA" id="ARBA00004123"/>
    </source>
</evidence>
<dbReference type="SMART" id="SM00432">
    <property type="entry name" value="MADS"/>
    <property type="match status" value="1"/>
</dbReference>
<name>A0AAN7M7H6_TRANT</name>
<dbReference type="InterPro" id="IPR050142">
    <property type="entry name" value="MADS-box/MEF2_TF"/>
</dbReference>
<evidence type="ECO:0000259" key="6">
    <source>
        <dbReference type="PROSITE" id="PS50066"/>
    </source>
</evidence>
<evidence type="ECO:0000256" key="4">
    <source>
        <dbReference type="ARBA" id="ARBA00023163"/>
    </source>
</evidence>
<evidence type="ECO:0000256" key="5">
    <source>
        <dbReference type="ARBA" id="ARBA00023242"/>
    </source>
</evidence>
<dbReference type="PRINTS" id="PR00404">
    <property type="entry name" value="MADSDOMAIN"/>
</dbReference>
<dbReference type="Pfam" id="PF00319">
    <property type="entry name" value="SRF-TF"/>
    <property type="match status" value="1"/>
</dbReference>
<dbReference type="GO" id="GO:0003677">
    <property type="term" value="F:DNA binding"/>
    <property type="evidence" value="ECO:0007669"/>
    <property type="project" value="UniProtKB-KW"/>
</dbReference>
<gene>
    <name evidence="7" type="ORF">SAY86_004310</name>
</gene>
<dbReference type="InterPro" id="IPR002100">
    <property type="entry name" value="TF_MADSbox"/>
</dbReference>
<dbReference type="GO" id="GO:0046983">
    <property type="term" value="F:protein dimerization activity"/>
    <property type="evidence" value="ECO:0007669"/>
    <property type="project" value="InterPro"/>
</dbReference>
<reference evidence="7 8" key="1">
    <citation type="journal article" date="2023" name="Hortic Res">
        <title>Pangenome of water caltrop reveals structural variations and asymmetric subgenome divergence after allopolyploidization.</title>
        <authorList>
            <person name="Zhang X."/>
            <person name="Chen Y."/>
            <person name="Wang L."/>
            <person name="Yuan Y."/>
            <person name="Fang M."/>
            <person name="Shi L."/>
            <person name="Lu R."/>
            <person name="Comes H.P."/>
            <person name="Ma Y."/>
            <person name="Chen Y."/>
            <person name="Huang G."/>
            <person name="Zhou Y."/>
            <person name="Zheng Z."/>
            <person name="Qiu Y."/>
        </authorList>
    </citation>
    <scope>NUCLEOTIDE SEQUENCE [LARGE SCALE GENOMIC DNA]</scope>
    <source>
        <strain evidence="7">F231</strain>
    </source>
</reference>
<dbReference type="InterPro" id="IPR036879">
    <property type="entry name" value="TF_MADSbox_sf"/>
</dbReference>
<keyword evidence="3" id="KW-0238">DNA-binding</keyword>
<dbReference type="Proteomes" id="UP001346149">
    <property type="component" value="Unassembled WGS sequence"/>
</dbReference>
<dbReference type="FunFam" id="3.40.1810.10:FF:000024">
    <property type="entry name" value="Agamous-like MADS-box protein AGL80"/>
    <property type="match status" value="1"/>
</dbReference>
<evidence type="ECO:0000256" key="2">
    <source>
        <dbReference type="ARBA" id="ARBA00023015"/>
    </source>
</evidence>
<keyword evidence="4" id="KW-0804">Transcription</keyword>
<comment type="subcellular location">
    <subcellularLocation>
        <location evidence="1">Nucleus</location>
    </subcellularLocation>
</comment>
<evidence type="ECO:0000256" key="3">
    <source>
        <dbReference type="ARBA" id="ARBA00023125"/>
    </source>
</evidence>
<accession>A0AAN7M7H6</accession>
<keyword evidence="5" id="KW-0539">Nucleus</keyword>